<feature type="compositionally biased region" description="Low complexity" evidence="1">
    <location>
        <begin position="35"/>
        <end position="63"/>
    </location>
</feature>
<dbReference type="GO" id="GO:0008270">
    <property type="term" value="F:zinc ion binding"/>
    <property type="evidence" value="ECO:0007669"/>
    <property type="project" value="InterPro"/>
</dbReference>
<feature type="region of interest" description="Disordered" evidence="1">
    <location>
        <begin position="263"/>
        <end position="283"/>
    </location>
</feature>
<accession>A0A1E3P1Q9</accession>
<evidence type="ECO:0000256" key="1">
    <source>
        <dbReference type="SAM" id="MobiDB-lite"/>
    </source>
</evidence>
<feature type="compositionally biased region" description="Low complexity" evidence="1">
    <location>
        <begin position="267"/>
        <end position="283"/>
    </location>
</feature>
<dbReference type="Pfam" id="PF00172">
    <property type="entry name" value="Zn_clus"/>
    <property type="match status" value="1"/>
</dbReference>
<dbReference type="InterPro" id="IPR001138">
    <property type="entry name" value="Zn2Cys6_DnaBD"/>
</dbReference>
<protein>
    <recommendedName>
        <fullName evidence="2">Zn(2)-C6 fungal-type domain-containing protein</fullName>
    </recommendedName>
</protein>
<proteinExistence type="predicted"/>
<dbReference type="PROSITE" id="PS50048">
    <property type="entry name" value="ZN2_CY6_FUNGAL_2"/>
    <property type="match status" value="1"/>
</dbReference>
<dbReference type="EMBL" id="KV454211">
    <property type="protein sequence ID" value="ODQ59345.1"/>
    <property type="molecule type" value="Genomic_DNA"/>
</dbReference>
<organism evidence="3 4">
    <name type="scientific">Wickerhamomyces anomalus (strain ATCC 58044 / CBS 1984 / NCYC 433 / NRRL Y-366-8)</name>
    <name type="common">Yeast</name>
    <name type="synonym">Hansenula anomala</name>
    <dbReference type="NCBI Taxonomy" id="683960"/>
    <lineage>
        <taxon>Eukaryota</taxon>
        <taxon>Fungi</taxon>
        <taxon>Dikarya</taxon>
        <taxon>Ascomycota</taxon>
        <taxon>Saccharomycotina</taxon>
        <taxon>Saccharomycetes</taxon>
        <taxon>Phaffomycetales</taxon>
        <taxon>Wickerhamomycetaceae</taxon>
        <taxon>Wickerhamomyces</taxon>
    </lineage>
</organism>
<reference evidence="3 4" key="1">
    <citation type="journal article" date="2016" name="Proc. Natl. Acad. Sci. U.S.A.">
        <title>Comparative genomics of biotechnologically important yeasts.</title>
        <authorList>
            <person name="Riley R."/>
            <person name="Haridas S."/>
            <person name="Wolfe K.H."/>
            <person name="Lopes M.R."/>
            <person name="Hittinger C.T."/>
            <person name="Goeker M."/>
            <person name="Salamov A.A."/>
            <person name="Wisecaver J.H."/>
            <person name="Long T.M."/>
            <person name="Calvey C.H."/>
            <person name="Aerts A.L."/>
            <person name="Barry K.W."/>
            <person name="Choi C."/>
            <person name="Clum A."/>
            <person name="Coughlan A.Y."/>
            <person name="Deshpande S."/>
            <person name="Douglass A.P."/>
            <person name="Hanson S.J."/>
            <person name="Klenk H.-P."/>
            <person name="LaButti K.M."/>
            <person name="Lapidus A."/>
            <person name="Lindquist E.A."/>
            <person name="Lipzen A.M."/>
            <person name="Meier-Kolthoff J.P."/>
            <person name="Ohm R.A."/>
            <person name="Otillar R.P."/>
            <person name="Pangilinan J.L."/>
            <person name="Peng Y."/>
            <person name="Rokas A."/>
            <person name="Rosa C.A."/>
            <person name="Scheuner C."/>
            <person name="Sibirny A.A."/>
            <person name="Slot J.C."/>
            <person name="Stielow J.B."/>
            <person name="Sun H."/>
            <person name="Kurtzman C.P."/>
            <person name="Blackwell M."/>
            <person name="Grigoriev I.V."/>
            <person name="Jeffries T.W."/>
        </authorList>
    </citation>
    <scope>NUCLEOTIDE SEQUENCE [LARGE SCALE GENOMIC DNA]</scope>
    <source>
        <strain evidence="4">ATCC 58044 / CBS 1984 / NCYC 433 / NRRL Y-366-8</strain>
    </source>
</reference>
<dbReference type="CDD" id="cd00067">
    <property type="entry name" value="GAL4"/>
    <property type="match status" value="1"/>
</dbReference>
<evidence type="ECO:0000313" key="4">
    <source>
        <dbReference type="Proteomes" id="UP000094112"/>
    </source>
</evidence>
<dbReference type="AlphaFoldDB" id="A0A1E3P1Q9"/>
<dbReference type="SUPFAM" id="SSF57701">
    <property type="entry name" value="Zn2/Cys6 DNA-binding domain"/>
    <property type="match status" value="1"/>
</dbReference>
<dbReference type="GeneID" id="30202211"/>
<feature type="region of interest" description="Disordered" evidence="1">
    <location>
        <begin position="1"/>
        <end position="63"/>
    </location>
</feature>
<dbReference type="InterPro" id="IPR036864">
    <property type="entry name" value="Zn2-C6_fun-type_DNA-bd_sf"/>
</dbReference>
<dbReference type="RefSeq" id="XP_019038552.1">
    <property type="nucleotide sequence ID" value="XM_019184965.1"/>
</dbReference>
<evidence type="ECO:0000259" key="2">
    <source>
        <dbReference type="PROSITE" id="PS50048"/>
    </source>
</evidence>
<dbReference type="SMART" id="SM00066">
    <property type="entry name" value="GAL4"/>
    <property type="match status" value="1"/>
</dbReference>
<feature type="domain" description="Zn(2)-C6 fungal-type" evidence="2">
    <location>
        <begin position="97"/>
        <end position="130"/>
    </location>
</feature>
<sequence>MAKKQIPIQPKSLNNNTGAGHRVTKLPTSASGQRSNSSTSSILSSSALNSPLSTTSSSSSSPIQNNAALLEPMISNSVFNLPLIPESTLPKPKILKSCIRCRKHKTKCDASEKTPNPCSSCAKKGIQCKIDYVLPPQRSDNLKNLVGQVETIKTNYELLEDYYTKISNRLNIKIESFEEWKLQNAQSTRDELIDNNNEEEDSEQKSSYNLIKLSDGSFISMNLVEDNQLLINNKLIQIDQFQEKLNKLSKRLTYLFQATLSQTKQQTDPSTPDNNSSTDDNSSIASPISAIDQEIINDVCQFDTGITLPQNNNIMQFLITPENHLATPPSSSVEILPDFKLFDLKFSVLDLFKDNKFLLILLVGFFYPDAYNSINSLNYNLFLSDYLNSYYQIMENQNKALNSSTYSSFLINSINPSYQLTFNKDQLKDLIDCEIFNSELYLKKIIQILFLNVLIYGLDEHFKILKDFIQFVKININSNRKKINFEKNVDLKFIDHYIKLFETFGESSEESTATTAVSSNSPIENFKQLLNFNLSFTNDYQLKKNQSLFNQTISNPSNDSLNSLKGCFKKFISNWSNYFQFYESELGLFIDDFIIEIFIINCLIFINEGHQDFNSILLDCLTSFKINNNESICELIEFFKTSKDELIQPNIEHFNFSCFQSQHIIMNLILNKKNSIDPKMNDIQMILENVDWKKETPDDVLKKIGVI</sequence>
<dbReference type="PROSITE" id="PS00463">
    <property type="entry name" value="ZN2_CY6_FUNGAL_1"/>
    <property type="match status" value="1"/>
</dbReference>
<dbReference type="GO" id="GO:0000981">
    <property type="term" value="F:DNA-binding transcription factor activity, RNA polymerase II-specific"/>
    <property type="evidence" value="ECO:0007669"/>
    <property type="project" value="InterPro"/>
</dbReference>
<keyword evidence="4" id="KW-1185">Reference proteome</keyword>
<dbReference type="OrthoDB" id="3163292at2759"/>
<evidence type="ECO:0000313" key="3">
    <source>
        <dbReference type="EMBL" id="ODQ59345.1"/>
    </source>
</evidence>
<dbReference type="Gene3D" id="4.10.240.10">
    <property type="entry name" value="Zn(2)-C6 fungal-type DNA-binding domain"/>
    <property type="match status" value="1"/>
</dbReference>
<dbReference type="STRING" id="683960.A0A1E3P1Q9"/>
<name>A0A1E3P1Q9_WICAA</name>
<dbReference type="Proteomes" id="UP000094112">
    <property type="component" value="Unassembled WGS sequence"/>
</dbReference>
<gene>
    <name evidence="3" type="ORF">WICANDRAFT_79863</name>
</gene>